<sequence>MSTFKITQNGKDLKTGLTKQEALGQLFVVVEDFTNNNYVYDNENETIKSPSGQIIAKQGDEYVSAGDDYFEVEEENNEED</sequence>
<protein>
    <submittedName>
        <fullName evidence="1">Uncharacterized protein</fullName>
    </submittedName>
</protein>
<reference evidence="1 2" key="1">
    <citation type="submission" date="2019-03" db="EMBL/GenBank/DDBJ databases">
        <title>Genomic Encyclopedia of Type Strains, Phase III (KMG-III): the genomes of soil and plant-associated and newly described type strains.</title>
        <authorList>
            <person name="Whitman W."/>
        </authorList>
    </citation>
    <scope>NUCLEOTIDE SEQUENCE [LARGE SCALE GENOMIC DNA]</scope>
    <source>
        <strain evidence="1 2">CGMCC 1.12802</strain>
    </source>
</reference>
<evidence type="ECO:0000313" key="1">
    <source>
        <dbReference type="EMBL" id="TDX83968.1"/>
    </source>
</evidence>
<keyword evidence="2" id="KW-1185">Reference proteome</keyword>
<dbReference type="AlphaFoldDB" id="A0A4R8IE29"/>
<proteinExistence type="predicted"/>
<accession>A0A4R8IE29</accession>
<gene>
    <name evidence="1" type="ORF">B0I22_1556</name>
</gene>
<evidence type="ECO:0000313" key="2">
    <source>
        <dbReference type="Proteomes" id="UP000295313"/>
    </source>
</evidence>
<comment type="caution">
    <text evidence="1">The sequence shown here is derived from an EMBL/GenBank/DDBJ whole genome shotgun (WGS) entry which is preliminary data.</text>
</comment>
<name>A0A4R8IE29_9FLAO</name>
<dbReference type="RefSeq" id="WP_133944021.1">
    <property type="nucleotide sequence ID" value="NZ_SOEO01000002.1"/>
</dbReference>
<organism evidence="1 2">
    <name type="scientific">Epilithonimonas xixisoli</name>
    <dbReference type="NCBI Taxonomy" id="1476462"/>
    <lineage>
        <taxon>Bacteria</taxon>
        <taxon>Pseudomonadati</taxon>
        <taxon>Bacteroidota</taxon>
        <taxon>Flavobacteriia</taxon>
        <taxon>Flavobacteriales</taxon>
        <taxon>Weeksellaceae</taxon>
        <taxon>Chryseobacterium group</taxon>
        <taxon>Epilithonimonas</taxon>
    </lineage>
</organism>
<dbReference type="EMBL" id="SOEO01000002">
    <property type="protein sequence ID" value="TDX83968.1"/>
    <property type="molecule type" value="Genomic_DNA"/>
</dbReference>
<dbReference type="Proteomes" id="UP000295313">
    <property type="component" value="Unassembled WGS sequence"/>
</dbReference>